<keyword evidence="5 8" id="KW-0812">Transmembrane</keyword>
<dbReference type="PANTHER" id="PTHR33908:SF3">
    <property type="entry name" value="UNDECAPRENYL PHOSPHATE-ALPHA-4-AMINO-4-DEOXY-L-ARABINOSE ARABINOSYL TRANSFERASE"/>
    <property type="match status" value="1"/>
</dbReference>
<feature type="transmembrane region" description="Helical" evidence="8">
    <location>
        <begin position="398"/>
        <end position="418"/>
    </location>
</feature>
<feature type="transmembrane region" description="Helical" evidence="8">
    <location>
        <begin position="425"/>
        <end position="442"/>
    </location>
</feature>
<dbReference type="GO" id="GO:0009103">
    <property type="term" value="P:lipopolysaccharide biosynthetic process"/>
    <property type="evidence" value="ECO:0007669"/>
    <property type="project" value="TreeGrafter"/>
</dbReference>
<feature type="transmembrane region" description="Helical" evidence="8">
    <location>
        <begin position="167"/>
        <end position="191"/>
    </location>
</feature>
<dbReference type="RefSeq" id="WP_183960035.1">
    <property type="nucleotide sequence ID" value="NZ_JACHHP010000002.1"/>
</dbReference>
<keyword evidence="7 8" id="KW-0472">Membrane</keyword>
<dbReference type="EMBL" id="JACHHP010000002">
    <property type="protein sequence ID" value="MBB5207481.1"/>
    <property type="molecule type" value="Genomic_DNA"/>
</dbReference>
<evidence type="ECO:0000256" key="1">
    <source>
        <dbReference type="ARBA" id="ARBA00004651"/>
    </source>
</evidence>
<keyword evidence="2" id="KW-1003">Cell membrane</keyword>
<evidence type="ECO:0000313" key="11">
    <source>
        <dbReference type="Proteomes" id="UP000521199"/>
    </source>
</evidence>
<organism evidence="10 11">
    <name type="scientific">Chiayiivirga flava</name>
    <dbReference type="NCBI Taxonomy" id="659595"/>
    <lineage>
        <taxon>Bacteria</taxon>
        <taxon>Pseudomonadati</taxon>
        <taxon>Pseudomonadota</taxon>
        <taxon>Gammaproteobacteria</taxon>
        <taxon>Lysobacterales</taxon>
        <taxon>Lysobacteraceae</taxon>
        <taxon>Chiayiivirga</taxon>
    </lineage>
</organism>
<feature type="transmembrane region" description="Helical" evidence="8">
    <location>
        <begin position="328"/>
        <end position="349"/>
    </location>
</feature>
<feature type="transmembrane region" description="Helical" evidence="8">
    <location>
        <begin position="303"/>
        <end position="322"/>
    </location>
</feature>
<evidence type="ECO:0000256" key="5">
    <source>
        <dbReference type="ARBA" id="ARBA00022692"/>
    </source>
</evidence>
<dbReference type="AlphaFoldDB" id="A0A7W8D688"/>
<evidence type="ECO:0000256" key="8">
    <source>
        <dbReference type="SAM" id="Phobius"/>
    </source>
</evidence>
<accession>A0A7W8D688</accession>
<proteinExistence type="predicted"/>
<evidence type="ECO:0000259" key="9">
    <source>
        <dbReference type="Pfam" id="PF13231"/>
    </source>
</evidence>
<evidence type="ECO:0000256" key="4">
    <source>
        <dbReference type="ARBA" id="ARBA00022679"/>
    </source>
</evidence>
<feature type="transmembrane region" description="Helical" evidence="8">
    <location>
        <begin position="212"/>
        <end position="236"/>
    </location>
</feature>
<feature type="transmembrane region" description="Helical" evidence="8">
    <location>
        <begin position="356"/>
        <end position="378"/>
    </location>
</feature>
<dbReference type="PANTHER" id="PTHR33908">
    <property type="entry name" value="MANNOSYLTRANSFERASE YKCB-RELATED"/>
    <property type="match status" value="1"/>
</dbReference>
<dbReference type="GO" id="GO:0016763">
    <property type="term" value="F:pentosyltransferase activity"/>
    <property type="evidence" value="ECO:0007669"/>
    <property type="project" value="TreeGrafter"/>
</dbReference>
<sequence>MQLITRHTRRDLWIFFGLALLVVGSGIGLRDPWPADEPRFALVARTMVESGDWLFPHRGDELYSDKPPMFMWLQAAAYSVLREWRIAFLLPSLLAALGTLWLTYDIGRRLRGHSIGLYGGYALLFALQFAWQFKKAQIDPVVVFFITLANWGLLQHFLLGPDTRRLYLGWFAAGLGTITKGVGAIALLMGLPYLFARWRGWRGLAPAARGHAWVAAPLLFVAAAALWLLPMLLAVWRSDDPALHAYADDILLRQTAERYAKSWDHHQPAWYFVQVALTMWMPLVLALPWALPAWWRRLRRRDARTLLPLAWVLLVLLFFSIPDGKRDLYILPALPMFCVALGPLLPGLLRKRALRWLVFGFVVLFGLVPLAAGTAALLGEPRFESRLALERGFAADFYAPWWMLATLGAAVLACAAWFRPRRAIAALLCSLTLAWCVVGLWAQPMLDASSSARELMQDVGRLIGPDAELGLVAWREQNLLQADRPATTFGFKRPFREQKRAAIAWLAEAPSSRRVLIQETAMGDCVDPARAVRVGQANRRTWWVFGMEAVTVSCRPAAGDPAR</sequence>
<evidence type="ECO:0000256" key="2">
    <source>
        <dbReference type="ARBA" id="ARBA00022475"/>
    </source>
</evidence>
<feature type="transmembrane region" description="Helical" evidence="8">
    <location>
        <begin position="84"/>
        <end position="103"/>
    </location>
</feature>
<gene>
    <name evidence="10" type="ORF">HNQ52_001010</name>
</gene>
<comment type="subcellular location">
    <subcellularLocation>
        <location evidence="1">Cell membrane</location>
        <topology evidence="1">Multi-pass membrane protein</topology>
    </subcellularLocation>
</comment>
<reference evidence="10 11" key="1">
    <citation type="submission" date="2020-08" db="EMBL/GenBank/DDBJ databases">
        <title>Genomic Encyclopedia of Type Strains, Phase IV (KMG-IV): sequencing the most valuable type-strain genomes for metagenomic binning, comparative biology and taxonomic classification.</title>
        <authorList>
            <person name="Goeker M."/>
        </authorList>
    </citation>
    <scope>NUCLEOTIDE SEQUENCE [LARGE SCALE GENOMIC DNA]</scope>
    <source>
        <strain evidence="10 11">DSM 24163</strain>
    </source>
</reference>
<dbReference type="InterPro" id="IPR038731">
    <property type="entry name" value="RgtA/B/C-like"/>
</dbReference>
<comment type="caution">
    <text evidence="10">The sequence shown here is derived from an EMBL/GenBank/DDBJ whole genome shotgun (WGS) entry which is preliminary data.</text>
</comment>
<evidence type="ECO:0000256" key="7">
    <source>
        <dbReference type="ARBA" id="ARBA00023136"/>
    </source>
</evidence>
<keyword evidence="4 10" id="KW-0808">Transferase</keyword>
<protein>
    <submittedName>
        <fullName evidence="10">4-amino-4-deoxy-L-arabinose transferase-like glycosyltransferase</fullName>
    </submittedName>
</protein>
<dbReference type="Pfam" id="PF13231">
    <property type="entry name" value="PMT_2"/>
    <property type="match status" value="1"/>
</dbReference>
<keyword evidence="11" id="KW-1185">Reference proteome</keyword>
<feature type="domain" description="Glycosyltransferase RgtA/B/C/D-like" evidence="9">
    <location>
        <begin position="65"/>
        <end position="203"/>
    </location>
</feature>
<evidence type="ECO:0000313" key="10">
    <source>
        <dbReference type="EMBL" id="MBB5207481.1"/>
    </source>
</evidence>
<evidence type="ECO:0000256" key="3">
    <source>
        <dbReference type="ARBA" id="ARBA00022676"/>
    </source>
</evidence>
<feature type="transmembrane region" description="Helical" evidence="8">
    <location>
        <begin position="269"/>
        <end position="291"/>
    </location>
</feature>
<dbReference type="GO" id="GO:0005886">
    <property type="term" value="C:plasma membrane"/>
    <property type="evidence" value="ECO:0007669"/>
    <property type="project" value="UniProtKB-SubCell"/>
</dbReference>
<name>A0A7W8D688_9GAMM</name>
<keyword evidence="3" id="KW-0328">Glycosyltransferase</keyword>
<dbReference type="InterPro" id="IPR050297">
    <property type="entry name" value="LipidA_mod_glycosyltrf_83"/>
</dbReference>
<evidence type="ECO:0000256" key="6">
    <source>
        <dbReference type="ARBA" id="ARBA00022989"/>
    </source>
</evidence>
<feature type="transmembrane region" description="Helical" evidence="8">
    <location>
        <begin position="12"/>
        <end position="29"/>
    </location>
</feature>
<dbReference type="GO" id="GO:0010041">
    <property type="term" value="P:response to iron(III) ion"/>
    <property type="evidence" value="ECO:0007669"/>
    <property type="project" value="TreeGrafter"/>
</dbReference>
<dbReference type="Proteomes" id="UP000521199">
    <property type="component" value="Unassembled WGS sequence"/>
</dbReference>
<keyword evidence="6 8" id="KW-1133">Transmembrane helix</keyword>